<dbReference type="RefSeq" id="WP_145170282.1">
    <property type="nucleotide sequence ID" value="NZ_CP037422.1"/>
</dbReference>
<dbReference type="OrthoDB" id="268858at2"/>
<evidence type="ECO:0000313" key="3">
    <source>
        <dbReference type="EMBL" id="QDU06807.1"/>
    </source>
</evidence>
<keyword evidence="2" id="KW-1133">Transmembrane helix</keyword>
<reference evidence="3 4" key="1">
    <citation type="submission" date="2019-03" db="EMBL/GenBank/DDBJ databases">
        <title>Deep-cultivation of Planctomycetes and their phenomic and genomic characterization uncovers novel biology.</title>
        <authorList>
            <person name="Wiegand S."/>
            <person name="Jogler M."/>
            <person name="Boedeker C."/>
            <person name="Pinto D."/>
            <person name="Vollmers J."/>
            <person name="Rivas-Marin E."/>
            <person name="Kohn T."/>
            <person name="Peeters S.H."/>
            <person name="Heuer A."/>
            <person name="Rast P."/>
            <person name="Oberbeckmann S."/>
            <person name="Bunk B."/>
            <person name="Jeske O."/>
            <person name="Meyerdierks A."/>
            <person name="Storesund J.E."/>
            <person name="Kallscheuer N."/>
            <person name="Luecker S."/>
            <person name="Lage O.M."/>
            <person name="Pohl T."/>
            <person name="Merkel B.J."/>
            <person name="Hornburger P."/>
            <person name="Mueller R.-W."/>
            <person name="Bruemmer F."/>
            <person name="Labrenz M."/>
            <person name="Spormann A.M."/>
            <person name="Op den Camp H."/>
            <person name="Overmann J."/>
            <person name="Amann R."/>
            <person name="Jetten M.S.M."/>
            <person name="Mascher T."/>
            <person name="Medema M.H."/>
            <person name="Devos D.P."/>
            <person name="Kaster A.-K."/>
            <person name="Ovreas L."/>
            <person name="Rohde M."/>
            <person name="Galperin M.Y."/>
            <person name="Jogler C."/>
        </authorList>
    </citation>
    <scope>NUCLEOTIDE SEQUENCE [LARGE SCALE GENOMIC DNA]</scope>
    <source>
        <strain evidence="3 4">V202</strain>
    </source>
</reference>
<evidence type="ECO:0000313" key="4">
    <source>
        <dbReference type="Proteomes" id="UP000318384"/>
    </source>
</evidence>
<keyword evidence="4" id="KW-1185">Reference proteome</keyword>
<feature type="compositionally biased region" description="Basic and acidic residues" evidence="1">
    <location>
        <begin position="1"/>
        <end position="10"/>
    </location>
</feature>
<accession>A0A517WNG8</accession>
<evidence type="ECO:0000256" key="1">
    <source>
        <dbReference type="SAM" id="MobiDB-lite"/>
    </source>
</evidence>
<proteinExistence type="predicted"/>
<protein>
    <submittedName>
        <fullName evidence="3">Uncharacterized protein</fullName>
    </submittedName>
</protein>
<evidence type="ECO:0000256" key="2">
    <source>
        <dbReference type="SAM" id="Phobius"/>
    </source>
</evidence>
<feature type="region of interest" description="Disordered" evidence="1">
    <location>
        <begin position="1"/>
        <end position="23"/>
    </location>
</feature>
<dbReference type="EMBL" id="CP037422">
    <property type="protein sequence ID" value="QDU06807.1"/>
    <property type="molecule type" value="Genomic_DNA"/>
</dbReference>
<feature type="transmembrane region" description="Helical" evidence="2">
    <location>
        <begin position="28"/>
        <end position="47"/>
    </location>
</feature>
<keyword evidence="2" id="KW-0812">Transmembrane</keyword>
<keyword evidence="2" id="KW-0472">Membrane</keyword>
<name>A0A517WNG8_9PLAN</name>
<organism evidence="3 4">
    <name type="scientific">Gimesia aquarii</name>
    <dbReference type="NCBI Taxonomy" id="2527964"/>
    <lineage>
        <taxon>Bacteria</taxon>
        <taxon>Pseudomonadati</taxon>
        <taxon>Planctomycetota</taxon>
        <taxon>Planctomycetia</taxon>
        <taxon>Planctomycetales</taxon>
        <taxon>Planctomycetaceae</taxon>
        <taxon>Gimesia</taxon>
    </lineage>
</organism>
<dbReference type="Proteomes" id="UP000318384">
    <property type="component" value="Chromosome"/>
</dbReference>
<gene>
    <name evidence="3" type="ORF">V202x_01500</name>
</gene>
<sequence>MMKQITDHSRSNISEKQQGGKTNRGGSVVLIPMICLVLSLTIIGELLKQSSIEIKQLKKEQYRLQSIWLADAAAQRAITKLSNQTDYDGEIWTLLPEDIGGEFPGEVLIEIDRSIQKNNSIIIRTTASYPAKSTERVRIIREWPFQLRIIATKN</sequence>
<feature type="compositionally biased region" description="Polar residues" evidence="1">
    <location>
        <begin position="11"/>
        <end position="23"/>
    </location>
</feature>
<dbReference type="AlphaFoldDB" id="A0A517WNG8"/>